<evidence type="ECO:0000313" key="4">
    <source>
        <dbReference type="EMBL" id="AJY77867.1"/>
    </source>
</evidence>
<dbReference type="KEGG" id="pbj:VN24_19815"/>
<evidence type="ECO:0000313" key="5">
    <source>
        <dbReference type="Proteomes" id="UP000032633"/>
    </source>
</evidence>
<evidence type="ECO:0000256" key="2">
    <source>
        <dbReference type="SAM" id="SignalP"/>
    </source>
</evidence>
<feature type="chain" id="PRO_5002296551" evidence="2">
    <location>
        <begin position="21"/>
        <end position="319"/>
    </location>
</feature>
<dbReference type="AlphaFoldDB" id="A0A0D5NS87"/>
<dbReference type="InterPro" id="IPR001119">
    <property type="entry name" value="SLH_dom"/>
</dbReference>
<proteinExistence type="predicted"/>
<feature type="signal peptide" evidence="2">
    <location>
        <begin position="1"/>
        <end position="20"/>
    </location>
</feature>
<dbReference type="HOGENOM" id="CLU_072307_0_0_9"/>
<name>A0A0D5NS87_9BACL</name>
<accession>A0A0D5NS87</accession>
<dbReference type="PATRIC" id="fig|1126833.4.peg.4363"/>
<dbReference type="EMBL" id="CP011058">
    <property type="protein sequence ID" value="AJY77867.1"/>
    <property type="molecule type" value="Genomic_DNA"/>
</dbReference>
<dbReference type="Proteomes" id="UP000032633">
    <property type="component" value="Chromosome"/>
</dbReference>
<keyword evidence="5" id="KW-1185">Reference proteome</keyword>
<feature type="region of interest" description="Disordered" evidence="1">
    <location>
        <begin position="298"/>
        <end position="319"/>
    </location>
</feature>
<keyword evidence="2" id="KW-0732">Signal</keyword>
<evidence type="ECO:0000259" key="3">
    <source>
        <dbReference type="PROSITE" id="PS51272"/>
    </source>
</evidence>
<gene>
    <name evidence="4" type="ORF">VN24_19815</name>
</gene>
<dbReference type="STRING" id="1126833.VN24_19815"/>
<organism evidence="4 5">
    <name type="scientific">Paenibacillus beijingensis</name>
    <dbReference type="NCBI Taxonomy" id="1126833"/>
    <lineage>
        <taxon>Bacteria</taxon>
        <taxon>Bacillati</taxon>
        <taxon>Bacillota</taxon>
        <taxon>Bacilli</taxon>
        <taxon>Bacillales</taxon>
        <taxon>Paenibacillaceae</taxon>
        <taxon>Paenibacillus</taxon>
    </lineage>
</organism>
<sequence length="319" mass="33955">MLLCLTALLALLLPLQAAWAFTDTKQDPNADKIESLKKRGIVNGTGGGAFNPGGKVSYARGIAMIVKGLDLNLDNIRFIKEPKVTDYYPGLDNNAWYADAFIIAAVKGLGLPKDVDPDAAMTREQFADALFKAVSAKGEWVYPQIFILLKDEKQINPAYMESIQKLIVSKIVKLGKDSAFFPKKTITRSDAAGWLYNAIEFVEQMESQEPPSNPPAGPLTELKLSVEKAGDGINKITVTAQAPNPGYGLRIASIVFEGSKAIIAVEPVYPDPGKFYAQVITEVKAVTYADAAYTPVLASGSSSTGGSSGASGAVSSNAS</sequence>
<dbReference type="PROSITE" id="PS51272">
    <property type="entry name" value="SLH"/>
    <property type="match status" value="2"/>
</dbReference>
<protein>
    <submittedName>
        <fullName evidence="4">S-layer protein</fullName>
    </submittedName>
</protein>
<reference evidence="4 5" key="1">
    <citation type="journal article" date="2015" name="J. Biotechnol.">
        <title>Complete genome sequence of Paenibacillus beijingensis 7188(T) (=DSM 24997(T)), a novel rhizobacterium from jujube garden soil.</title>
        <authorList>
            <person name="Kwak Y."/>
            <person name="Shin J.H."/>
        </authorList>
    </citation>
    <scope>NUCLEOTIDE SEQUENCE [LARGE SCALE GENOMIC DNA]</scope>
    <source>
        <strain evidence="4 5">DSM 24997</strain>
    </source>
</reference>
<evidence type="ECO:0000256" key="1">
    <source>
        <dbReference type="SAM" id="MobiDB-lite"/>
    </source>
</evidence>
<dbReference type="Pfam" id="PF00395">
    <property type="entry name" value="SLH"/>
    <property type="match status" value="1"/>
</dbReference>
<feature type="domain" description="SLH" evidence="3">
    <location>
        <begin position="16"/>
        <end position="79"/>
    </location>
</feature>
<feature type="domain" description="SLH" evidence="3">
    <location>
        <begin position="146"/>
        <end position="209"/>
    </location>
</feature>
<reference evidence="5" key="2">
    <citation type="submission" date="2015-03" db="EMBL/GenBank/DDBJ databases">
        <title>Genome sequence of Paenibacillus beijingensis strain DSM 24997T.</title>
        <authorList>
            <person name="Kwak Y."/>
            <person name="Shin J.-H."/>
        </authorList>
    </citation>
    <scope>NUCLEOTIDE SEQUENCE [LARGE SCALE GENOMIC DNA]</scope>
    <source>
        <strain evidence="5">DSM 24997</strain>
    </source>
</reference>